<gene>
    <name evidence="3" type="ORF">FHL15_007931</name>
</gene>
<name>A0A553HT65_9PEZI</name>
<organism evidence="3 4">
    <name type="scientific">Xylaria flabelliformis</name>
    <dbReference type="NCBI Taxonomy" id="2512241"/>
    <lineage>
        <taxon>Eukaryota</taxon>
        <taxon>Fungi</taxon>
        <taxon>Dikarya</taxon>
        <taxon>Ascomycota</taxon>
        <taxon>Pezizomycotina</taxon>
        <taxon>Sordariomycetes</taxon>
        <taxon>Xylariomycetidae</taxon>
        <taxon>Xylariales</taxon>
        <taxon>Xylariaceae</taxon>
        <taxon>Xylaria</taxon>
    </lineage>
</organism>
<feature type="transmembrane region" description="Helical" evidence="1">
    <location>
        <begin position="425"/>
        <end position="447"/>
    </location>
</feature>
<dbReference type="STRING" id="2512241.A0A553HT65"/>
<keyword evidence="1" id="KW-0472">Membrane</keyword>
<reference evidence="4" key="1">
    <citation type="submission" date="2019-06" db="EMBL/GenBank/DDBJ databases">
        <title>Draft genome sequence of the griseofulvin-producing fungus Xylaria cubensis strain G536.</title>
        <authorList>
            <person name="Mead M.E."/>
            <person name="Raja H.A."/>
            <person name="Steenwyk J.L."/>
            <person name="Knowles S.L."/>
            <person name="Oberlies N.H."/>
            <person name="Rokas A."/>
        </authorList>
    </citation>
    <scope>NUCLEOTIDE SEQUENCE [LARGE SCALE GENOMIC DNA]</scope>
    <source>
        <strain evidence="4">G536</strain>
    </source>
</reference>
<keyword evidence="1" id="KW-0812">Transmembrane</keyword>
<dbReference type="AlphaFoldDB" id="A0A553HT65"/>
<keyword evidence="4" id="KW-1185">Reference proteome</keyword>
<dbReference type="Pfam" id="PF26616">
    <property type="entry name" value="CorA-like"/>
    <property type="match status" value="1"/>
</dbReference>
<keyword evidence="1" id="KW-1133">Transmembrane helix</keyword>
<dbReference type="Proteomes" id="UP000319160">
    <property type="component" value="Unassembled WGS sequence"/>
</dbReference>
<feature type="domain" description="CorA-like transporter" evidence="2">
    <location>
        <begin position="12"/>
        <end position="296"/>
    </location>
</feature>
<accession>A0A553HT65</accession>
<dbReference type="EMBL" id="VFLP01000048">
    <property type="protein sequence ID" value="TRX91143.1"/>
    <property type="molecule type" value="Genomic_DNA"/>
</dbReference>
<evidence type="ECO:0000313" key="4">
    <source>
        <dbReference type="Proteomes" id="UP000319160"/>
    </source>
</evidence>
<comment type="caution">
    <text evidence="3">The sequence shown here is derived from an EMBL/GenBank/DDBJ whole genome shotgun (WGS) entry which is preliminary data.</text>
</comment>
<sequence>MASSTFPDTFKKSYVDSANYPLNLAYVMPITSPKLLEGLHEHLNETSTKLFVENEKDVEIPWRDLGVGPALELQKLNIHSTEKLAEMMGFKIDESTLAVTAYRRDPQCRFIYISGQTSLSALDVTRQIFTKILSFHQVMPAYLDFVMAFGQQEEPKDLRFSSFKKQVSLAPSVRMPNIPELDRSGQQFQLCYNLKHIARKDNVGFSNIRQAAFHHQFDVITGKTLWIVTAGRRDLQERYKDLTGEGAKVESKSFKTPIECFRSSLAAHTMFCAWAIENWRWYIKSLENNLEAATRLTILGPRGEGEHHQEYQPGDLQTLQSHEDVVHETLAALEANMRVFSSLQKFYSCLKKNEHFPLRRDGAEYIDLFTDQVGEFISDIEHLVQRASTLLKITDGRKQLVVQHFQSQSTENMEKMNSNMEKEAILMRIITIVTLIYLPATFVSFLLHRNDEMVTGSATFDSNHAALSLGVESSDKATVA</sequence>
<protein>
    <recommendedName>
        <fullName evidence="2">CorA-like transporter domain-containing protein</fullName>
    </recommendedName>
</protein>
<dbReference type="OrthoDB" id="5396681at2759"/>
<evidence type="ECO:0000313" key="3">
    <source>
        <dbReference type="EMBL" id="TRX91143.1"/>
    </source>
</evidence>
<proteinExistence type="predicted"/>
<dbReference type="InterPro" id="IPR058257">
    <property type="entry name" value="CorA-like_dom"/>
</dbReference>
<evidence type="ECO:0000256" key="1">
    <source>
        <dbReference type="SAM" id="Phobius"/>
    </source>
</evidence>
<evidence type="ECO:0000259" key="2">
    <source>
        <dbReference type="Pfam" id="PF26616"/>
    </source>
</evidence>